<evidence type="ECO:0000256" key="3">
    <source>
        <dbReference type="ARBA" id="ARBA00022475"/>
    </source>
</evidence>
<keyword evidence="4 7" id="KW-0812">Transmembrane</keyword>
<dbReference type="RefSeq" id="WP_052114269.1">
    <property type="nucleotide sequence ID" value="NZ_CP050899.1"/>
</dbReference>
<dbReference type="InterPro" id="IPR050833">
    <property type="entry name" value="Poly_Biosynth_Transport"/>
</dbReference>
<accession>A0A6H0ZTM8</accession>
<feature type="transmembrane region" description="Helical" evidence="7">
    <location>
        <begin position="300"/>
        <end position="322"/>
    </location>
</feature>
<feature type="transmembrane region" description="Helical" evidence="7">
    <location>
        <begin position="21"/>
        <end position="43"/>
    </location>
</feature>
<feature type="transmembrane region" description="Helical" evidence="7">
    <location>
        <begin position="328"/>
        <end position="353"/>
    </location>
</feature>
<keyword evidence="6 7" id="KW-0472">Membrane</keyword>
<comment type="similarity">
    <text evidence="2">Belongs to the polysaccharide synthase family.</text>
</comment>
<organism evidence="8 9">
    <name type="scientific">Agrobacterium pusense</name>
    <dbReference type="NCBI Taxonomy" id="648995"/>
    <lineage>
        <taxon>Bacteria</taxon>
        <taxon>Pseudomonadati</taxon>
        <taxon>Pseudomonadota</taxon>
        <taxon>Alphaproteobacteria</taxon>
        <taxon>Hyphomicrobiales</taxon>
        <taxon>Rhizobiaceae</taxon>
        <taxon>Rhizobium/Agrobacterium group</taxon>
        <taxon>Agrobacterium</taxon>
    </lineage>
</organism>
<sequence>MLKTKDDTPGLERRSVTSAMWSAVGGYGNVFLSFAVFLILARLLTPDEFGLVAIATVFVDIILVIARGGLPEAVVQRPQLEEDYADTAFWFSLGWGAALCVALSVAAPFLAGLFGLAELGPVLMALSAVLLIMGAGSIHEARLQRAFAFRKLAMRAIFSNMLAGAIAIVLALQGWGIWAMVAQRLLASIATTIMNWLASGWVPRRRFVRHYAADQWSFGSRIFSASFLLAMNLRLQELIAAMFLTPAAVGYIRLSWRCIDLVSQFAVIPFGSVAMATYSQAHAQKGSVEEACLGFIRFSGLLAFPCFAGMAAVAPIFIPVLFGENWKPAVPVLQILCLIAIPFVVESFTWGVLAAIKRPELNLKISVLQLLAGIGLSFLAAPFGLYPVAWAHVAKVYGVWPVGVFYTQRYGGVEFQKIMRVIAIPLGASIVMGASVFGLEQVIEGRLPPIISLACLVVVGACIYAALIFAAMPAVAKTSVVELRKILSRR</sequence>
<dbReference type="GO" id="GO:0005886">
    <property type="term" value="C:plasma membrane"/>
    <property type="evidence" value="ECO:0007669"/>
    <property type="project" value="UniProtKB-SubCell"/>
</dbReference>
<reference evidence="8 9" key="1">
    <citation type="submission" date="2020-04" db="EMBL/GenBank/DDBJ databases">
        <title>FDA dAtabase for Regulatory Grade micrObial Sequences (FDA-ARGOS): Supporting development and validation of Infectious Disease Dx tests.</title>
        <authorList>
            <person name="Sciortino C."/>
            <person name="Tallon L."/>
            <person name="Sadzewicz L."/>
            <person name="Vavikolanu K."/>
            <person name="Mehta A."/>
            <person name="Aluvathingal J."/>
            <person name="Nadendla S."/>
            <person name="Nandy P."/>
            <person name="Geyer C."/>
            <person name="Yan Y."/>
            <person name="Sichtig H."/>
        </authorList>
    </citation>
    <scope>NUCLEOTIDE SEQUENCE [LARGE SCALE GENOMIC DNA]</scope>
    <source>
        <strain evidence="8 9">FDAARGOS_633</strain>
    </source>
</reference>
<protein>
    <submittedName>
        <fullName evidence="8">Lipopolysaccharide biosynthesis protein</fullName>
    </submittedName>
</protein>
<dbReference type="Proteomes" id="UP000500870">
    <property type="component" value="Chromosome 3"/>
</dbReference>
<dbReference type="CDD" id="cd13127">
    <property type="entry name" value="MATE_tuaB_like"/>
    <property type="match status" value="1"/>
</dbReference>
<feature type="transmembrane region" description="Helical" evidence="7">
    <location>
        <begin position="365"/>
        <end position="383"/>
    </location>
</feature>
<gene>
    <name evidence="8" type="ORF">FOB41_20675</name>
</gene>
<feature type="transmembrane region" description="Helical" evidence="7">
    <location>
        <begin position="389"/>
        <end position="406"/>
    </location>
</feature>
<feature type="transmembrane region" description="Helical" evidence="7">
    <location>
        <begin position="49"/>
        <end position="66"/>
    </location>
</feature>
<feature type="transmembrane region" description="Helical" evidence="7">
    <location>
        <begin position="450"/>
        <end position="476"/>
    </location>
</feature>
<name>A0A6H0ZTM8_9HYPH</name>
<evidence type="ECO:0000313" key="9">
    <source>
        <dbReference type="Proteomes" id="UP000500870"/>
    </source>
</evidence>
<keyword evidence="5 7" id="KW-1133">Transmembrane helix</keyword>
<feature type="transmembrane region" description="Helical" evidence="7">
    <location>
        <begin position="157"/>
        <end position="178"/>
    </location>
</feature>
<proteinExistence type="inferred from homology"/>
<evidence type="ECO:0000256" key="2">
    <source>
        <dbReference type="ARBA" id="ARBA00007430"/>
    </source>
</evidence>
<feature type="transmembrane region" description="Helical" evidence="7">
    <location>
        <begin position="418"/>
        <end position="438"/>
    </location>
</feature>
<feature type="transmembrane region" description="Helical" evidence="7">
    <location>
        <begin position="87"/>
        <end position="107"/>
    </location>
</feature>
<evidence type="ECO:0000256" key="5">
    <source>
        <dbReference type="ARBA" id="ARBA00022989"/>
    </source>
</evidence>
<keyword evidence="3" id="KW-1003">Cell membrane</keyword>
<dbReference type="AlphaFoldDB" id="A0A6H0ZTM8"/>
<evidence type="ECO:0000256" key="1">
    <source>
        <dbReference type="ARBA" id="ARBA00004651"/>
    </source>
</evidence>
<feature type="transmembrane region" description="Helical" evidence="7">
    <location>
        <begin position="184"/>
        <end position="202"/>
    </location>
</feature>
<evidence type="ECO:0000313" key="8">
    <source>
        <dbReference type="EMBL" id="QIX23583.1"/>
    </source>
</evidence>
<comment type="subcellular location">
    <subcellularLocation>
        <location evidence="1">Cell membrane</location>
        <topology evidence="1">Multi-pass membrane protein</topology>
    </subcellularLocation>
</comment>
<evidence type="ECO:0000256" key="6">
    <source>
        <dbReference type="ARBA" id="ARBA00023136"/>
    </source>
</evidence>
<evidence type="ECO:0000256" key="7">
    <source>
        <dbReference type="SAM" id="Phobius"/>
    </source>
</evidence>
<evidence type="ECO:0000256" key="4">
    <source>
        <dbReference type="ARBA" id="ARBA00022692"/>
    </source>
</evidence>
<dbReference type="PANTHER" id="PTHR30250">
    <property type="entry name" value="PST FAMILY PREDICTED COLANIC ACID TRANSPORTER"/>
    <property type="match status" value="1"/>
</dbReference>
<dbReference type="PANTHER" id="PTHR30250:SF10">
    <property type="entry name" value="LIPOPOLYSACCHARIDE BIOSYNTHESIS PROTEIN WZXC"/>
    <property type="match status" value="1"/>
</dbReference>
<feature type="transmembrane region" description="Helical" evidence="7">
    <location>
        <begin position="113"/>
        <end position="136"/>
    </location>
</feature>
<dbReference type="Pfam" id="PF13440">
    <property type="entry name" value="Polysacc_synt_3"/>
    <property type="match status" value="1"/>
</dbReference>
<dbReference type="EMBL" id="CP050899">
    <property type="protein sequence ID" value="QIX23583.1"/>
    <property type="molecule type" value="Genomic_DNA"/>
</dbReference>